<organism evidence="4 5">
    <name type="scientific">Phycomyces blakesleeanus</name>
    <dbReference type="NCBI Taxonomy" id="4837"/>
    <lineage>
        <taxon>Eukaryota</taxon>
        <taxon>Fungi</taxon>
        <taxon>Fungi incertae sedis</taxon>
        <taxon>Mucoromycota</taxon>
        <taxon>Mucoromycotina</taxon>
        <taxon>Mucoromycetes</taxon>
        <taxon>Mucorales</taxon>
        <taxon>Phycomycetaceae</taxon>
        <taxon>Phycomyces</taxon>
    </lineage>
</organism>
<proteinExistence type="predicted"/>
<keyword evidence="1" id="KW-0863">Zinc-finger</keyword>
<keyword evidence="1" id="KW-0862">Zinc</keyword>
<protein>
    <recommendedName>
        <fullName evidence="3">C2H2-type domain-containing protein</fullName>
    </recommendedName>
</protein>
<dbReference type="Gene3D" id="3.30.160.60">
    <property type="entry name" value="Classic Zinc Finger"/>
    <property type="match status" value="1"/>
</dbReference>
<name>A0ABR3AJ58_PHYBL</name>
<evidence type="ECO:0000313" key="4">
    <source>
        <dbReference type="EMBL" id="KAL0074659.1"/>
    </source>
</evidence>
<sequence length="117" mass="13501">MSYLAKVLFFWENLERSIVLILLKSYQSKIFDISGEVKYVRLLYYPSVLLSKIRSSTDLPSFECNFCSLTYPTSKQLCNHKRIHKTFNAPVAKENLQEPVVQSASAQTNLEDDMSLK</sequence>
<evidence type="ECO:0000259" key="3">
    <source>
        <dbReference type="PROSITE" id="PS50157"/>
    </source>
</evidence>
<feature type="compositionally biased region" description="Polar residues" evidence="2">
    <location>
        <begin position="100"/>
        <end position="109"/>
    </location>
</feature>
<feature type="region of interest" description="Disordered" evidence="2">
    <location>
        <begin position="98"/>
        <end position="117"/>
    </location>
</feature>
<keyword evidence="5" id="KW-1185">Reference proteome</keyword>
<evidence type="ECO:0000256" key="2">
    <source>
        <dbReference type="SAM" id="MobiDB-lite"/>
    </source>
</evidence>
<dbReference type="InterPro" id="IPR013087">
    <property type="entry name" value="Znf_C2H2_type"/>
</dbReference>
<dbReference type="PROSITE" id="PS00028">
    <property type="entry name" value="ZINC_FINGER_C2H2_1"/>
    <property type="match status" value="1"/>
</dbReference>
<reference evidence="4 5" key="1">
    <citation type="submission" date="2024-04" db="EMBL/GenBank/DDBJ databases">
        <title>Symmetric and asymmetric DNA N6-adenine methylation regulates different biological responses in Mucorales.</title>
        <authorList>
            <consortium name="Lawrence Berkeley National Laboratory"/>
            <person name="Lax C."/>
            <person name="Mondo S.J."/>
            <person name="Osorio-Concepcion M."/>
            <person name="Muszewska A."/>
            <person name="Corrochano-Luque M."/>
            <person name="Gutierrez G."/>
            <person name="Riley R."/>
            <person name="Lipzen A."/>
            <person name="Guo J."/>
            <person name="Hundley H."/>
            <person name="Amirebrahimi M."/>
            <person name="Ng V."/>
            <person name="Lorenzo-Gutierrez D."/>
            <person name="Binder U."/>
            <person name="Yang J."/>
            <person name="Song Y."/>
            <person name="Canovas D."/>
            <person name="Navarro E."/>
            <person name="Freitag M."/>
            <person name="Gabaldon T."/>
            <person name="Grigoriev I.V."/>
            <person name="Corrochano L.M."/>
            <person name="Nicolas F.E."/>
            <person name="Garre V."/>
        </authorList>
    </citation>
    <scope>NUCLEOTIDE SEQUENCE [LARGE SCALE GENOMIC DNA]</scope>
    <source>
        <strain evidence="4 5">L51</strain>
    </source>
</reference>
<dbReference type="PROSITE" id="PS50157">
    <property type="entry name" value="ZINC_FINGER_C2H2_2"/>
    <property type="match status" value="1"/>
</dbReference>
<dbReference type="Proteomes" id="UP001448207">
    <property type="component" value="Unassembled WGS sequence"/>
</dbReference>
<dbReference type="SUPFAM" id="SSF57667">
    <property type="entry name" value="beta-beta-alpha zinc fingers"/>
    <property type="match status" value="1"/>
</dbReference>
<dbReference type="EMBL" id="JBCLYO010000040">
    <property type="protein sequence ID" value="KAL0074659.1"/>
    <property type="molecule type" value="Genomic_DNA"/>
</dbReference>
<keyword evidence="1" id="KW-0479">Metal-binding</keyword>
<feature type="domain" description="C2H2-type" evidence="3">
    <location>
        <begin position="62"/>
        <end position="84"/>
    </location>
</feature>
<comment type="caution">
    <text evidence="4">The sequence shown here is derived from an EMBL/GenBank/DDBJ whole genome shotgun (WGS) entry which is preliminary data.</text>
</comment>
<gene>
    <name evidence="4" type="ORF">J3Q64DRAFT_1704317</name>
</gene>
<dbReference type="InterPro" id="IPR036236">
    <property type="entry name" value="Znf_C2H2_sf"/>
</dbReference>
<evidence type="ECO:0000313" key="5">
    <source>
        <dbReference type="Proteomes" id="UP001448207"/>
    </source>
</evidence>
<accession>A0ABR3AJ58</accession>
<evidence type="ECO:0000256" key="1">
    <source>
        <dbReference type="PROSITE-ProRule" id="PRU00042"/>
    </source>
</evidence>